<feature type="transmembrane region" description="Helical" evidence="7">
    <location>
        <begin position="366"/>
        <end position="390"/>
    </location>
</feature>
<dbReference type="PANTHER" id="PTHR23517">
    <property type="entry name" value="RESISTANCE PROTEIN MDTM, PUTATIVE-RELATED-RELATED"/>
    <property type="match status" value="1"/>
</dbReference>
<dbReference type="Pfam" id="PF00854">
    <property type="entry name" value="PTR2"/>
    <property type="match status" value="1"/>
</dbReference>
<evidence type="ECO:0000313" key="8">
    <source>
        <dbReference type="EMBL" id="XBP91880.1"/>
    </source>
</evidence>
<feature type="transmembrane region" description="Helical" evidence="7">
    <location>
        <begin position="129"/>
        <end position="151"/>
    </location>
</feature>
<dbReference type="GO" id="GO:0005886">
    <property type="term" value="C:plasma membrane"/>
    <property type="evidence" value="ECO:0007669"/>
    <property type="project" value="UniProtKB-SubCell"/>
</dbReference>
<evidence type="ECO:0000313" key="9">
    <source>
        <dbReference type="EMBL" id="XCH72578.1"/>
    </source>
</evidence>
<dbReference type="SUPFAM" id="SSF103473">
    <property type="entry name" value="MFS general substrate transporter"/>
    <property type="match status" value="1"/>
</dbReference>
<feature type="transmembrane region" description="Helical" evidence="7">
    <location>
        <begin position="261"/>
        <end position="283"/>
    </location>
</feature>
<feature type="transmembrane region" description="Helical" evidence="7">
    <location>
        <begin position="303"/>
        <end position="321"/>
    </location>
</feature>
<feature type="transmembrane region" description="Helical" evidence="7">
    <location>
        <begin position="333"/>
        <end position="354"/>
    </location>
</feature>
<evidence type="ECO:0000256" key="2">
    <source>
        <dbReference type="ARBA" id="ARBA00022448"/>
    </source>
</evidence>
<accession>A0AAU8H9N9</accession>
<keyword evidence="4 7" id="KW-0812">Transmembrane</keyword>
<feature type="transmembrane region" description="Helical" evidence="7">
    <location>
        <begin position="197"/>
        <end position="217"/>
    </location>
</feature>
<evidence type="ECO:0000256" key="4">
    <source>
        <dbReference type="ARBA" id="ARBA00022692"/>
    </source>
</evidence>
<dbReference type="InterPro" id="IPR000109">
    <property type="entry name" value="POT_fam"/>
</dbReference>
<dbReference type="GO" id="GO:1904680">
    <property type="term" value="F:peptide transmembrane transporter activity"/>
    <property type="evidence" value="ECO:0007669"/>
    <property type="project" value="InterPro"/>
</dbReference>
<comment type="subcellular location">
    <subcellularLocation>
        <location evidence="1">Cell membrane</location>
        <topology evidence="1">Multi-pass membrane protein</topology>
    </subcellularLocation>
</comment>
<evidence type="ECO:0000256" key="6">
    <source>
        <dbReference type="ARBA" id="ARBA00023136"/>
    </source>
</evidence>
<evidence type="ECO:0000256" key="5">
    <source>
        <dbReference type="ARBA" id="ARBA00022989"/>
    </source>
</evidence>
<keyword evidence="2" id="KW-0813">Transport</keyword>
<dbReference type="AlphaFoldDB" id="A0AAU8H9N9"/>
<dbReference type="EMBL" id="CP159342">
    <property type="protein sequence ID" value="XCH72578.1"/>
    <property type="molecule type" value="Genomic_DNA"/>
</dbReference>
<feature type="transmembrane region" description="Helical" evidence="7">
    <location>
        <begin position="95"/>
        <end position="117"/>
    </location>
</feature>
<dbReference type="GO" id="GO:0015833">
    <property type="term" value="P:peptide transport"/>
    <property type="evidence" value="ECO:0007669"/>
    <property type="project" value="InterPro"/>
</dbReference>
<feature type="transmembrane region" description="Helical" evidence="7">
    <location>
        <begin position="157"/>
        <end position="176"/>
    </location>
</feature>
<feature type="transmembrane region" description="Helical" evidence="7">
    <location>
        <begin position="43"/>
        <end position="65"/>
    </location>
</feature>
<evidence type="ECO:0000256" key="1">
    <source>
        <dbReference type="ARBA" id="ARBA00004651"/>
    </source>
</evidence>
<feature type="transmembrane region" description="Helical" evidence="7">
    <location>
        <begin position="223"/>
        <end position="240"/>
    </location>
</feature>
<dbReference type="InterPro" id="IPR005279">
    <property type="entry name" value="Dipep/tripep_permease"/>
</dbReference>
<reference evidence="9" key="2">
    <citation type="submission" date="2024-06" db="EMBL/GenBank/DDBJ databases">
        <title>Micromonospora mangrovi CCTCC AA 2012012 genome sequences.</title>
        <authorList>
            <person name="Gao J."/>
        </authorList>
    </citation>
    <scope>NUCLEOTIDE SEQUENCE</scope>
    <source>
        <strain evidence="9">CCTCC AA 2012012</strain>
    </source>
</reference>
<dbReference type="PANTHER" id="PTHR23517:SF15">
    <property type="entry name" value="PROTON-DEPENDENT OLIGOPEPTIDE FAMILY TRANSPORT PROTEIN"/>
    <property type="match status" value="1"/>
</dbReference>
<keyword evidence="6 7" id="KW-0472">Membrane</keyword>
<keyword evidence="5 7" id="KW-1133">Transmembrane helix</keyword>
<name>A0AAU8H9N9_9ACTN</name>
<dbReference type="NCBIfam" id="TIGR00924">
    <property type="entry name" value="yjdL_sub1_fam"/>
    <property type="match status" value="1"/>
</dbReference>
<protein>
    <submittedName>
        <fullName evidence="9">Oligopeptide:H+ symporter</fullName>
    </submittedName>
</protein>
<dbReference type="InterPro" id="IPR050171">
    <property type="entry name" value="MFS_Transporters"/>
</dbReference>
<feature type="transmembrane region" description="Helical" evidence="7">
    <location>
        <begin position="431"/>
        <end position="450"/>
    </location>
</feature>
<keyword evidence="3" id="KW-1003">Cell membrane</keyword>
<evidence type="ECO:0000256" key="3">
    <source>
        <dbReference type="ARBA" id="ARBA00022475"/>
    </source>
</evidence>
<evidence type="ECO:0000256" key="7">
    <source>
        <dbReference type="SAM" id="Phobius"/>
    </source>
</evidence>
<gene>
    <name evidence="9" type="ORF">ABUL08_19920</name>
    <name evidence="8" type="ORF">VK199_19850</name>
</gene>
<organism evidence="9">
    <name type="scientific">Micromonospora sp. CCTCC AA 2012012</name>
    <dbReference type="NCBI Taxonomy" id="3111921"/>
    <lineage>
        <taxon>Bacteria</taxon>
        <taxon>Bacillati</taxon>
        <taxon>Actinomycetota</taxon>
        <taxon>Actinomycetes</taxon>
        <taxon>Micromonosporales</taxon>
        <taxon>Micromonosporaceae</taxon>
        <taxon>Micromonospora</taxon>
    </lineage>
</organism>
<dbReference type="InterPro" id="IPR036259">
    <property type="entry name" value="MFS_trans_sf"/>
</dbReference>
<reference evidence="8" key="1">
    <citation type="submission" date="2024-01" db="EMBL/GenBank/DDBJ databases">
        <title>The genome sequence of Micromonospora mangrovi CCTCC AA 2012012.</title>
        <authorList>
            <person name="Gao J."/>
        </authorList>
    </citation>
    <scope>NUCLEOTIDE SEQUENCE</scope>
    <source>
        <strain evidence="8">CCTCC AA 2012012</strain>
    </source>
</reference>
<dbReference type="Gene3D" id="1.20.1250.20">
    <property type="entry name" value="MFS general substrate transporter like domains"/>
    <property type="match status" value="1"/>
</dbReference>
<feature type="transmembrane region" description="Helical" evidence="7">
    <location>
        <begin position="402"/>
        <end position="419"/>
    </location>
</feature>
<dbReference type="RefSeq" id="WP_350931436.1">
    <property type="nucleotide sequence ID" value="NZ_CP157762.1"/>
</dbReference>
<dbReference type="EMBL" id="CP157762">
    <property type="protein sequence ID" value="XBP91880.1"/>
    <property type="molecule type" value="Genomic_DNA"/>
</dbReference>
<sequence>MTGRLGPLFVLDMCERFSFFGLAATLVLYLVAAEGPGLPGAQAAQVFGAYVALSFLSGAAGGWVADRLLGPRATALTGGVLIACGHLLLAVPVLYAGLLCLAIGTGLVKPATAALVAELPSGRDHTASLYSVFYVSVQFSAIAGPLVAGLVADRVGWTVALAAPAVVMAIGLGVFATGAVPARGPLRPLPPAAARRLAWYAAGAAAALAALSLGLAAGHRLSITPVLLGLGLVTIAAPFVDLRLLRRALAADPVARHRLSALAWLLGAGSAYWLIFAQGSSALALFARDHTGRTVAGVTVPAAWLQALHPALVLVLAPVYAEVRRRRDIPRHPALSFAAALAAAGASFVLLAIAQRQAAAGPVSAWWLGGVYLLQAAGELIVGPLGLALTARLAPAGLTARYLGLYGLFAALGALAGNRVYQLASVVRPETYFACCGLAVVLIGVALLVAGPALDRRGGFGGGPDQRARVTDIPEKVRNG</sequence>
<proteinExistence type="predicted"/>